<feature type="region of interest" description="Disordered" evidence="5">
    <location>
        <begin position="16"/>
        <end position="38"/>
    </location>
</feature>
<keyword evidence="1 4" id="KW-0812">Transmembrane</keyword>
<dbReference type="Proteomes" id="UP000240883">
    <property type="component" value="Unassembled WGS sequence"/>
</dbReference>
<sequence>MEIFQKIPFARIMGRSSAAPVNPPPQPATPPPPPPPPEVVYESVPITSPRSIRQLSIFASGAICFLASTTITRRAIYRRSIRMKPKFYEPNTNPHEHFSPFHDALQALNLATINTFSLGLMGVGGTMWVFDIAGLKEMQDGLRGHLKYDTIYDSDDKVPDSLGALIIASRETEKEGKAEEAKGDDSPEKPT</sequence>
<dbReference type="GO" id="GO:0005739">
    <property type="term" value="C:mitochondrion"/>
    <property type="evidence" value="ECO:0007669"/>
    <property type="project" value="TreeGrafter"/>
</dbReference>
<feature type="region of interest" description="Disordered" evidence="5">
    <location>
        <begin position="169"/>
        <end position="191"/>
    </location>
</feature>
<dbReference type="PANTHER" id="PTHR39136">
    <property type="entry name" value="ALTERED INHERITANCE OF MITOCHONDRIA PROTEIN 11"/>
    <property type="match status" value="1"/>
</dbReference>
<reference evidence="6 7" key="1">
    <citation type="journal article" date="2018" name="Front. Microbiol.">
        <title>Genome-Wide Analysis of Corynespora cassiicola Leaf Fall Disease Putative Effectors.</title>
        <authorList>
            <person name="Lopez D."/>
            <person name="Ribeiro S."/>
            <person name="Label P."/>
            <person name="Fumanal B."/>
            <person name="Venisse J.S."/>
            <person name="Kohler A."/>
            <person name="de Oliveira R.R."/>
            <person name="Labutti K."/>
            <person name="Lipzen A."/>
            <person name="Lail K."/>
            <person name="Bauer D."/>
            <person name="Ohm R.A."/>
            <person name="Barry K.W."/>
            <person name="Spatafora J."/>
            <person name="Grigoriev I.V."/>
            <person name="Martin F.M."/>
            <person name="Pujade-Renaud V."/>
        </authorList>
    </citation>
    <scope>NUCLEOTIDE SEQUENCE [LARGE SCALE GENOMIC DNA]</scope>
    <source>
        <strain evidence="6 7">Philippines</strain>
    </source>
</reference>
<dbReference type="InterPro" id="IPR038814">
    <property type="entry name" value="AIM11"/>
</dbReference>
<dbReference type="PANTHER" id="PTHR39136:SF1">
    <property type="entry name" value="ALTERED INHERITANCE OF MITOCHONDRIA PROTEIN 11"/>
    <property type="match status" value="1"/>
</dbReference>
<feature type="compositionally biased region" description="Basic and acidic residues" evidence="5">
    <location>
        <begin position="170"/>
        <end position="191"/>
    </location>
</feature>
<keyword evidence="7" id="KW-1185">Reference proteome</keyword>
<dbReference type="AlphaFoldDB" id="A0A2T2NXR5"/>
<keyword evidence="2 4" id="KW-1133">Transmembrane helix</keyword>
<dbReference type="STRING" id="1448308.A0A2T2NXR5"/>
<name>A0A2T2NXR5_CORCC</name>
<comment type="subcellular location">
    <subcellularLocation>
        <location evidence="4">Membrane</location>
        <topology evidence="4">Multi-pass membrane protein</topology>
    </subcellularLocation>
</comment>
<proteinExistence type="inferred from homology"/>
<accession>A0A2T2NXR5</accession>
<feature type="transmembrane region" description="Helical" evidence="4">
    <location>
        <begin position="55"/>
        <end position="76"/>
    </location>
</feature>
<evidence type="ECO:0000256" key="4">
    <source>
        <dbReference type="RuleBase" id="RU367098"/>
    </source>
</evidence>
<feature type="compositionally biased region" description="Pro residues" evidence="5">
    <location>
        <begin position="21"/>
        <end position="38"/>
    </location>
</feature>
<protein>
    <recommendedName>
        <fullName evidence="4">Altered inheritance of mitochondria protein 11</fullName>
    </recommendedName>
</protein>
<evidence type="ECO:0000256" key="3">
    <source>
        <dbReference type="ARBA" id="ARBA00023136"/>
    </source>
</evidence>
<evidence type="ECO:0000256" key="2">
    <source>
        <dbReference type="ARBA" id="ARBA00022989"/>
    </source>
</evidence>
<keyword evidence="3 4" id="KW-0472">Membrane</keyword>
<evidence type="ECO:0000256" key="5">
    <source>
        <dbReference type="SAM" id="MobiDB-lite"/>
    </source>
</evidence>
<evidence type="ECO:0000313" key="7">
    <source>
        <dbReference type="Proteomes" id="UP000240883"/>
    </source>
</evidence>
<evidence type="ECO:0000313" key="6">
    <source>
        <dbReference type="EMBL" id="PSN69878.1"/>
    </source>
</evidence>
<dbReference type="OrthoDB" id="3558022at2759"/>
<evidence type="ECO:0000256" key="1">
    <source>
        <dbReference type="ARBA" id="ARBA00022692"/>
    </source>
</evidence>
<dbReference type="GO" id="GO:0016020">
    <property type="term" value="C:membrane"/>
    <property type="evidence" value="ECO:0007669"/>
    <property type="project" value="UniProtKB-SubCell"/>
</dbReference>
<comment type="similarity">
    <text evidence="4">Belongs to the AIM11 family.</text>
</comment>
<organism evidence="6 7">
    <name type="scientific">Corynespora cassiicola Philippines</name>
    <dbReference type="NCBI Taxonomy" id="1448308"/>
    <lineage>
        <taxon>Eukaryota</taxon>
        <taxon>Fungi</taxon>
        <taxon>Dikarya</taxon>
        <taxon>Ascomycota</taxon>
        <taxon>Pezizomycotina</taxon>
        <taxon>Dothideomycetes</taxon>
        <taxon>Pleosporomycetidae</taxon>
        <taxon>Pleosporales</taxon>
        <taxon>Corynesporascaceae</taxon>
        <taxon>Corynespora</taxon>
    </lineage>
</organism>
<dbReference type="EMBL" id="KZ678132">
    <property type="protein sequence ID" value="PSN69878.1"/>
    <property type="molecule type" value="Genomic_DNA"/>
</dbReference>
<gene>
    <name evidence="4" type="primary">AIM11</name>
    <name evidence="6" type="ORF">BS50DRAFT_298005</name>
</gene>